<dbReference type="EMBL" id="KQ965735">
    <property type="protein sequence ID" value="KXS20649.1"/>
    <property type="molecule type" value="Genomic_DNA"/>
</dbReference>
<feature type="compositionally biased region" description="Pro residues" evidence="1">
    <location>
        <begin position="127"/>
        <end position="143"/>
    </location>
</feature>
<accession>A0A139AVB7</accession>
<feature type="region of interest" description="Disordered" evidence="1">
    <location>
        <begin position="247"/>
        <end position="286"/>
    </location>
</feature>
<proteinExistence type="predicted"/>
<feature type="region of interest" description="Disordered" evidence="1">
    <location>
        <begin position="38"/>
        <end position="59"/>
    </location>
</feature>
<gene>
    <name evidence="2" type="ORF">M427DRAFT_380394</name>
</gene>
<feature type="compositionally biased region" description="Basic and acidic residues" evidence="1">
    <location>
        <begin position="251"/>
        <end position="262"/>
    </location>
</feature>
<feature type="region of interest" description="Disordered" evidence="1">
    <location>
        <begin position="114"/>
        <end position="150"/>
    </location>
</feature>
<feature type="compositionally biased region" description="Basic and acidic residues" evidence="1">
    <location>
        <begin position="45"/>
        <end position="59"/>
    </location>
</feature>
<reference evidence="2 3" key="1">
    <citation type="journal article" date="2015" name="Genome Biol. Evol.">
        <title>Phylogenomic analyses indicate that early fungi evolved digesting cell walls of algal ancestors of land plants.</title>
        <authorList>
            <person name="Chang Y."/>
            <person name="Wang S."/>
            <person name="Sekimoto S."/>
            <person name="Aerts A.L."/>
            <person name="Choi C."/>
            <person name="Clum A."/>
            <person name="LaButti K.M."/>
            <person name="Lindquist E.A."/>
            <person name="Yee Ngan C."/>
            <person name="Ohm R.A."/>
            <person name="Salamov A.A."/>
            <person name="Grigoriev I.V."/>
            <person name="Spatafora J.W."/>
            <person name="Berbee M.L."/>
        </authorList>
    </citation>
    <scope>NUCLEOTIDE SEQUENCE [LARGE SCALE GENOMIC DNA]</scope>
    <source>
        <strain evidence="2 3">JEL478</strain>
    </source>
</reference>
<evidence type="ECO:0000256" key="1">
    <source>
        <dbReference type="SAM" id="MobiDB-lite"/>
    </source>
</evidence>
<evidence type="ECO:0000313" key="3">
    <source>
        <dbReference type="Proteomes" id="UP000070544"/>
    </source>
</evidence>
<feature type="compositionally biased region" description="Polar residues" evidence="1">
    <location>
        <begin position="114"/>
        <end position="126"/>
    </location>
</feature>
<keyword evidence="3" id="KW-1185">Reference proteome</keyword>
<name>A0A139AVB7_GONPJ</name>
<dbReference type="Proteomes" id="UP000070544">
    <property type="component" value="Unassembled WGS sequence"/>
</dbReference>
<protein>
    <submittedName>
        <fullName evidence="2">Uncharacterized protein</fullName>
    </submittedName>
</protein>
<sequence length="316" mass="36666">MSTPRTCALCRNKAMHFTQSIRRENQCIRAIGPPTCMNSNVVEPPARRGTTDDEYRRQHAERERLRRQRLKSEKERKSHELQILRNRVTQLREACERLESHWQPAAGTYVLNEQSDTQSVDLSDASSPPPLRYPTPTSSPEPSEPNLESESVPCESIAAFVAFVAVYLRANGGLLSADELLEQFQRSQLCTVTPEIHQSLSTLPFFIATRHLEHEVSTNKTYSVGTRLVDNKRLFYFERQWSSRKPPVVKGENREAQEEESKKRHAERQKERRRKAKEEDSEIDREIECLQREEEMMLSRLAELRERIGADTLIYS</sequence>
<organism evidence="2 3">
    <name type="scientific">Gonapodya prolifera (strain JEL478)</name>
    <name type="common">Monoblepharis prolifera</name>
    <dbReference type="NCBI Taxonomy" id="1344416"/>
    <lineage>
        <taxon>Eukaryota</taxon>
        <taxon>Fungi</taxon>
        <taxon>Fungi incertae sedis</taxon>
        <taxon>Chytridiomycota</taxon>
        <taxon>Chytridiomycota incertae sedis</taxon>
        <taxon>Monoblepharidomycetes</taxon>
        <taxon>Monoblepharidales</taxon>
        <taxon>Gonapodyaceae</taxon>
        <taxon>Gonapodya</taxon>
    </lineage>
</organism>
<feature type="compositionally biased region" description="Basic residues" evidence="1">
    <location>
        <begin position="263"/>
        <end position="275"/>
    </location>
</feature>
<dbReference type="AlphaFoldDB" id="A0A139AVB7"/>
<evidence type="ECO:0000313" key="2">
    <source>
        <dbReference type="EMBL" id="KXS20649.1"/>
    </source>
</evidence>